<organism evidence="1">
    <name type="scientific">freshwater metagenome</name>
    <dbReference type="NCBI Taxonomy" id="449393"/>
    <lineage>
        <taxon>unclassified sequences</taxon>
        <taxon>metagenomes</taxon>
        <taxon>ecological metagenomes</taxon>
    </lineage>
</organism>
<evidence type="ECO:0000313" key="1">
    <source>
        <dbReference type="EMBL" id="CAB4695902.1"/>
    </source>
</evidence>
<name>A0A6J6PBU4_9ZZZZ</name>
<accession>A0A6J6PBU4</accession>
<proteinExistence type="predicted"/>
<reference evidence="1" key="1">
    <citation type="submission" date="2020-05" db="EMBL/GenBank/DDBJ databases">
        <authorList>
            <person name="Chiriac C."/>
            <person name="Salcher M."/>
            <person name="Ghai R."/>
            <person name="Kavagutti S V."/>
        </authorList>
    </citation>
    <scope>NUCLEOTIDE SEQUENCE</scope>
</reference>
<sequence>MVLSHATDHLGNEHGFADAGTTEETDLSTGHVWGEQVDDFDACFEQALRWLERIEVWGWTVDVPALDIGEICIVAVEHLAPHVPDVAQGAVTDGHVDATAGVAHWCATGKAVGWLEANGANATVTELLSNFGEHGNGLAVDVDGELDGMVQLGQRASRELNVDHRAGNADNATVFAICFSHGHGCWFLVLSWLVCSEVVRVVCACGGHKCVR</sequence>
<protein>
    <submittedName>
        <fullName evidence="1">Unannotated protein</fullName>
    </submittedName>
</protein>
<gene>
    <name evidence="1" type="ORF">UFOPK2366_01002</name>
</gene>
<dbReference type="AlphaFoldDB" id="A0A6J6PBU4"/>
<dbReference type="EMBL" id="CAEZXM010000172">
    <property type="protein sequence ID" value="CAB4695902.1"/>
    <property type="molecule type" value="Genomic_DNA"/>
</dbReference>